<evidence type="ECO:0000256" key="6">
    <source>
        <dbReference type="ARBA" id="ARBA00023136"/>
    </source>
</evidence>
<feature type="transmembrane region" description="Helical" evidence="7">
    <location>
        <begin position="74"/>
        <end position="93"/>
    </location>
</feature>
<keyword evidence="4 7" id="KW-0812">Transmembrane</keyword>
<feature type="transmembrane region" description="Helical" evidence="7">
    <location>
        <begin position="185"/>
        <end position="207"/>
    </location>
</feature>
<evidence type="ECO:0000256" key="4">
    <source>
        <dbReference type="ARBA" id="ARBA00022692"/>
    </source>
</evidence>
<comment type="similarity">
    <text evidence="2">Belongs to the EamA transporter family.</text>
</comment>
<dbReference type="GO" id="GO:0005886">
    <property type="term" value="C:plasma membrane"/>
    <property type="evidence" value="ECO:0007669"/>
    <property type="project" value="UniProtKB-SubCell"/>
</dbReference>
<dbReference type="Pfam" id="PF00892">
    <property type="entry name" value="EamA"/>
    <property type="match status" value="2"/>
</dbReference>
<comment type="caution">
    <text evidence="9">The sequence shown here is derived from an EMBL/GenBank/DDBJ whole genome shotgun (WGS) entry which is preliminary data.</text>
</comment>
<feature type="transmembrane region" description="Helical" evidence="7">
    <location>
        <begin position="219"/>
        <end position="239"/>
    </location>
</feature>
<dbReference type="AlphaFoldDB" id="A0A0J1I2Z5"/>
<dbReference type="SUPFAM" id="SSF103481">
    <property type="entry name" value="Multidrug resistance efflux transporter EmrE"/>
    <property type="match status" value="2"/>
</dbReference>
<feature type="transmembrane region" description="Helical" evidence="7">
    <location>
        <begin position="99"/>
        <end position="118"/>
    </location>
</feature>
<feature type="domain" description="EamA" evidence="8">
    <location>
        <begin position="5"/>
        <end position="143"/>
    </location>
</feature>
<comment type="subcellular location">
    <subcellularLocation>
        <location evidence="1">Cell membrane</location>
        <topology evidence="1">Multi-pass membrane protein</topology>
    </subcellularLocation>
</comment>
<evidence type="ECO:0000256" key="1">
    <source>
        <dbReference type="ARBA" id="ARBA00004651"/>
    </source>
</evidence>
<organism evidence="9 10">
    <name type="scientific">Bacillus anthracis</name>
    <name type="common">anthrax bacterium</name>
    <dbReference type="NCBI Taxonomy" id="1392"/>
    <lineage>
        <taxon>Bacteria</taxon>
        <taxon>Bacillati</taxon>
        <taxon>Bacillota</taxon>
        <taxon>Bacilli</taxon>
        <taxon>Bacillales</taxon>
        <taxon>Bacillaceae</taxon>
        <taxon>Bacillus</taxon>
        <taxon>Bacillus cereus group</taxon>
    </lineage>
</organism>
<evidence type="ECO:0000256" key="2">
    <source>
        <dbReference type="ARBA" id="ARBA00007362"/>
    </source>
</evidence>
<dbReference type="InterPro" id="IPR000620">
    <property type="entry name" value="EamA_dom"/>
</dbReference>
<dbReference type="RefSeq" id="WP_000088666.1">
    <property type="nucleotide sequence ID" value="NZ_LDPG01000002.1"/>
</dbReference>
<reference evidence="9 10" key="1">
    <citation type="submission" date="2015-05" db="EMBL/GenBank/DDBJ databases">
        <title>Whole genome sequence and identification of bacterial endophytes from Costus igneus.</title>
        <authorList>
            <person name="Lee Y.P."/>
            <person name="Gan H.M."/>
            <person name="Eng W."/>
            <person name="Wheatley M.S."/>
            <person name="Caraballo A."/>
            <person name="Polter S."/>
            <person name="Savka M.A."/>
            <person name="Hudson A.O."/>
        </authorList>
    </citation>
    <scope>NUCLEOTIDE SEQUENCE [LARGE SCALE GENOMIC DNA]</scope>
    <source>
        <strain evidence="9 10">RIT375</strain>
    </source>
</reference>
<feature type="transmembrane region" description="Helical" evidence="7">
    <location>
        <begin position="251"/>
        <end position="269"/>
    </location>
</feature>
<dbReference type="PANTHER" id="PTHR32322:SF18">
    <property type="entry name" value="S-ADENOSYLMETHIONINE_S-ADENOSYLHOMOCYSTEINE TRANSPORTER"/>
    <property type="match status" value="1"/>
</dbReference>
<evidence type="ECO:0000313" key="9">
    <source>
        <dbReference type="EMBL" id="KLV20306.1"/>
    </source>
</evidence>
<evidence type="ECO:0000256" key="5">
    <source>
        <dbReference type="ARBA" id="ARBA00022989"/>
    </source>
</evidence>
<dbReference type="EMBL" id="LDPG01000002">
    <property type="protein sequence ID" value="KLV20306.1"/>
    <property type="molecule type" value="Genomic_DNA"/>
</dbReference>
<dbReference type="Proteomes" id="UP000035904">
    <property type="component" value="Unassembled WGS sequence"/>
</dbReference>
<feature type="transmembrane region" description="Helical" evidence="7">
    <location>
        <begin position="275"/>
        <end position="292"/>
    </location>
</feature>
<evidence type="ECO:0000256" key="7">
    <source>
        <dbReference type="SAM" id="Phobius"/>
    </source>
</evidence>
<dbReference type="PANTHER" id="PTHR32322">
    <property type="entry name" value="INNER MEMBRANE TRANSPORTER"/>
    <property type="match status" value="1"/>
</dbReference>
<gene>
    <name evidence="9" type="ORF">ABW01_05040</name>
</gene>
<feature type="domain" description="EamA" evidence="8">
    <location>
        <begin position="156"/>
        <end position="291"/>
    </location>
</feature>
<accession>A0A0J1I2Z5</accession>
<dbReference type="InterPro" id="IPR050638">
    <property type="entry name" value="AA-Vitamin_Transporters"/>
</dbReference>
<keyword evidence="6 7" id="KW-0472">Membrane</keyword>
<proteinExistence type="inferred from homology"/>
<keyword evidence="3" id="KW-1003">Cell membrane</keyword>
<evidence type="ECO:0000259" key="8">
    <source>
        <dbReference type="Pfam" id="PF00892"/>
    </source>
</evidence>
<protein>
    <submittedName>
        <fullName evidence="9">Multidrug transporter</fullName>
    </submittedName>
</protein>
<evidence type="ECO:0000256" key="3">
    <source>
        <dbReference type="ARBA" id="ARBA00022475"/>
    </source>
</evidence>
<feature type="transmembrane region" description="Helical" evidence="7">
    <location>
        <begin position="34"/>
        <end position="53"/>
    </location>
</feature>
<evidence type="ECO:0000313" key="10">
    <source>
        <dbReference type="Proteomes" id="UP000035904"/>
    </source>
</evidence>
<name>A0A0J1I2Z5_BACAN</name>
<feature type="transmembrane region" description="Helical" evidence="7">
    <location>
        <begin position="154"/>
        <end position="173"/>
    </location>
</feature>
<dbReference type="PATRIC" id="fig|1392.242.peg.2581"/>
<sequence length="303" mass="33114">MSRLKGIILIIVGSILWGLSGPMMEWVFGVTNMSVPFLLTIRLIVAGVLLLSFSLLAKKDIFAVWKSFPSAMQLILFSIIGVLGLQYAFLGAIDASNSVVATLFQFSAPIIVVSYISLKMKELPPRNQVIGIIGTLIGLFLLLTNGTLDSLLVSTKAIIFGIGLGFTYAFYTLYPARLMKEWGILIILGWGMFIGGSVIGVAIQIWNSNEWVFFARVDITLMTIALIIFGTIAYAFFLASLSYISAVETSILSSVEPLTVMIVSVIWFGKTLENVQLIGVVLMLLFVTLLSLSGKKSEKMVMN</sequence>
<feature type="transmembrane region" description="Helical" evidence="7">
    <location>
        <begin position="130"/>
        <end position="148"/>
    </location>
</feature>
<dbReference type="InterPro" id="IPR037185">
    <property type="entry name" value="EmrE-like"/>
</dbReference>
<keyword evidence="5 7" id="KW-1133">Transmembrane helix</keyword>
<feature type="transmembrane region" description="Helical" evidence="7">
    <location>
        <begin position="7"/>
        <end position="28"/>
    </location>
</feature>